<feature type="non-terminal residue" evidence="1">
    <location>
        <position position="1"/>
    </location>
</feature>
<proteinExistence type="predicted"/>
<dbReference type="HOGENOM" id="CLU_141753_0_0_1"/>
<name>A0A0D0AQ36_9AGAR</name>
<dbReference type="OrthoDB" id="6513042at2759"/>
<keyword evidence="2" id="KW-1185">Reference proteome</keyword>
<reference evidence="1 2" key="1">
    <citation type="submission" date="2014-04" db="EMBL/GenBank/DDBJ databases">
        <title>Evolutionary Origins and Diversification of the Mycorrhizal Mutualists.</title>
        <authorList>
            <consortium name="DOE Joint Genome Institute"/>
            <consortium name="Mycorrhizal Genomics Consortium"/>
            <person name="Kohler A."/>
            <person name="Kuo A."/>
            <person name="Nagy L.G."/>
            <person name="Floudas D."/>
            <person name="Copeland A."/>
            <person name="Barry K.W."/>
            <person name="Cichocki N."/>
            <person name="Veneault-Fourrey C."/>
            <person name="LaButti K."/>
            <person name="Lindquist E.A."/>
            <person name="Lipzen A."/>
            <person name="Lundell T."/>
            <person name="Morin E."/>
            <person name="Murat C."/>
            <person name="Riley R."/>
            <person name="Ohm R."/>
            <person name="Sun H."/>
            <person name="Tunlid A."/>
            <person name="Henrissat B."/>
            <person name="Grigoriev I.V."/>
            <person name="Hibbett D.S."/>
            <person name="Martin F."/>
        </authorList>
    </citation>
    <scope>NUCLEOTIDE SEQUENCE [LARGE SCALE GENOMIC DNA]</scope>
    <source>
        <strain evidence="1 2">FD-317 M1</strain>
    </source>
</reference>
<dbReference type="SUPFAM" id="SSF52540">
    <property type="entry name" value="P-loop containing nucleoside triphosphate hydrolases"/>
    <property type="match status" value="1"/>
</dbReference>
<evidence type="ECO:0000313" key="1">
    <source>
        <dbReference type="EMBL" id="KIK52410.1"/>
    </source>
</evidence>
<dbReference type="InterPro" id="IPR027417">
    <property type="entry name" value="P-loop_NTPase"/>
</dbReference>
<organism evidence="1 2">
    <name type="scientific">Collybiopsis luxurians FD-317 M1</name>
    <dbReference type="NCBI Taxonomy" id="944289"/>
    <lineage>
        <taxon>Eukaryota</taxon>
        <taxon>Fungi</taxon>
        <taxon>Dikarya</taxon>
        <taxon>Basidiomycota</taxon>
        <taxon>Agaricomycotina</taxon>
        <taxon>Agaricomycetes</taxon>
        <taxon>Agaricomycetidae</taxon>
        <taxon>Agaricales</taxon>
        <taxon>Marasmiineae</taxon>
        <taxon>Omphalotaceae</taxon>
        <taxon>Collybiopsis</taxon>
        <taxon>Collybiopsis luxurians</taxon>
    </lineage>
</organism>
<evidence type="ECO:0000313" key="2">
    <source>
        <dbReference type="Proteomes" id="UP000053593"/>
    </source>
</evidence>
<gene>
    <name evidence="1" type="ORF">GYMLUDRAFT_180137</name>
</gene>
<feature type="non-terminal residue" evidence="1">
    <location>
        <position position="138"/>
    </location>
</feature>
<evidence type="ECO:0008006" key="3">
    <source>
        <dbReference type="Google" id="ProtNLM"/>
    </source>
</evidence>
<dbReference type="Gene3D" id="3.40.50.300">
    <property type="entry name" value="P-loop containing nucleotide triphosphate hydrolases"/>
    <property type="match status" value="1"/>
</dbReference>
<dbReference type="AlphaFoldDB" id="A0A0D0AQ36"/>
<protein>
    <recommendedName>
        <fullName evidence="3">RNA helicase</fullName>
    </recommendedName>
</protein>
<sequence length="138" mass="15332">GTGKTTTITSAAEIWSNEPVWIIGNSNVTVKNIAEKLLQRNVDFKLIVSAEFYIEWHEHIYESFQGQLIRTGQLPKDRVALSQAIGSSTVILSTLALLSNPNLESKGVFDIVPVRNLVVDEASQIDIFDYMAGPDCFY</sequence>
<dbReference type="EMBL" id="KN834843">
    <property type="protein sequence ID" value="KIK52410.1"/>
    <property type="molecule type" value="Genomic_DNA"/>
</dbReference>
<dbReference type="Proteomes" id="UP000053593">
    <property type="component" value="Unassembled WGS sequence"/>
</dbReference>
<accession>A0A0D0AQ36</accession>